<proteinExistence type="predicted"/>
<reference evidence="1 2" key="1">
    <citation type="submission" date="2020-05" db="EMBL/GenBank/DDBJ databases">
        <title>Genome Sequencing of Type Strains.</title>
        <authorList>
            <person name="Lemaire J.F."/>
            <person name="Inderbitzin P."/>
            <person name="Gregorio O.A."/>
            <person name="Collins S.B."/>
            <person name="Wespe N."/>
            <person name="Knight-Connoni V."/>
        </authorList>
    </citation>
    <scope>NUCLEOTIDE SEQUENCE [LARGE SCALE GENOMIC DNA]</scope>
    <source>
        <strain evidence="1 2">DSM 19942</strain>
    </source>
</reference>
<name>A0ABX2MLH0_9BACL</name>
<comment type="caution">
    <text evidence="1">The sequence shown here is derived from an EMBL/GenBank/DDBJ whole genome shotgun (WGS) entry which is preliminary data.</text>
</comment>
<dbReference type="GeneID" id="97131489"/>
<sequence>MSTSPKMLMFLIVFTLFAYFTIDYVSIGTQKVKMQSSTRNTTQTAMMRSVEEGGIRTKHLPRIDIQQFDQQFGIYGELNAGTKAMMSSYTGIYQINRLAPYAAVQMGTPVESLSMKMLKSDKVNIWHYPRHRVVFIWDKKTN</sequence>
<gene>
    <name evidence="1" type="ORF">HP548_12260</name>
</gene>
<dbReference type="Proteomes" id="UP000577724">
    <property type="component" value="Unassembled WGS sequence"/>
</dbReference>
<protein>
    <submittedName>
        <fullName evidence="1">Uncharacterized protein</fullName>
    </submittedName>
</protein>
<accession>A0ABX2MLH0</accession>
<dbReference type="RefSeq" id="WP_090810956.1">
    <property type="nucleotide sequence ID" value="NZ_CBCRYD010000039.1"/>
</dbReference>
<evidence type="ECO:0000313" key="2">
    <source>
        <dbReference type="Proteomes" id="UP000577724"/>
    </source>
</evidence>
<evidence type="ECO:0000313" key="1">
    <source>
        <dbReference type="EMBL" id="NUU54850.1"/>
    </source>
</evidence>
<organism evidence="1 2">
    <name type="scientific">Paenibacillus taichungensis</name>
    <dbReference type="NCBI Taxonomy" id="484184"/>
    <lineage>
        <taxon>Bacteria</taxon>
        <taxon>Bacillati</taxon>
        <taxon>Bacillota</taxon>
        <taxon>Bacilli</taxon>
        <taxon>Bacillales</taxon>
        <taxon>Paenibacillaceae</taxon>
        <taxon>Paenibacillus</taxon>
    </lineage>
</organism>
<keyword evidence="2" id="KW-1185">Reference proteome</keyword>
<dbReference type="EMBL" id="JABMCC010000107">
    <property type="protein sequence ID" value="NUU54850.1"/>
    <property type="molecule type" value="Genomic_DNA"/>
</dbReference>